<dbReference type="InterPro" id="IPR043128">
    <property type="entry name" value="Rev_trsase/Diguanyl_cyclase"/>
</dbReference>
<feature type="transmembrane region" description="Helical" evidence="1">
    <location>
        <begin position="49"/>
        <end position="72"/>
    </location>
</feature>
<protein>
    <recommendedName>
        <fullName evidence="4">GGDEF domain-containing protein</fullName>
    </recommendedName>
</protein>
<evidence type="ECO:0000313" key="3">
    <source>
        <dbReference type="Proteomes" id="UP000006787"/>
    </source>
</evidence>
<evidence type="ECO:0000313" key="2">
    <source>
        <dbReference type="EMBL" id="EKF50466.1"/>
    </source>
</evidence>
<dbReference type="Gene3D" id="3.30.70.270">
    <property type="match status" value="1"/>
</dbReference>
<dbReference type="EMBL" id="AMQS01000043">
    <property type="protein sequence ID" value="EKF50466.1"/>
    <property type="molecule type" value="Genomic_DNA"/>
</dbReference>
<organism evidence="2 3">
    <name type="scientific">Lactococcus garvieae DCC43</name>
    <dbReference type="NCBI Taxonomy" id="1231377"/>
    <lineage>
        <taxon>Bacteria</taxon>
        <taxon>Bacillati</taxon>
        <taxon>Bacillota</taxon>
        <taxon>Bacilli</taxon>
        <taxon>Lactobacillales</taxon>
        <taxon>Streptococcaceae</taxon>
        <taxon>Lactococcus</taxon>
    </lineage>
</organism>
<proteinExistence type="predicted"/>
<keyword evidence="1" id="KW-0472">Membrane</keyword>
<dbReference type="AlphaFoldDB" id="K2PSH9"/>
<comment type="caution">
    <text evidence="2">The sequence shown here is derived from an EMBL/GenBank/DDBJ whole genome shotgun (WGS) entry which is preliminary data.</text>
</comment>
<dbReference type="Proteomes" id="UP000006787">
    <property type="component" value="Unassembled WGS sequence"/>
</dbReference>
<name>K2PSH9_9LACT</name>
<reference evidence="2 3" key="1">
    <citation type="journal article" date="2012" name="J. Bacteriol.">
        <title>Genome Sequence of the Bacteriocin-Producing Strain Lactococcus garvieae DCC43.</title>
        <authorList>
            <person name="Gabrielsen C."/>
            <person name="Brede D.A."/>
            <person name="Hernandez P.E."/>
            <person name="Nes I.F."/>
            <person name="Diep D.B."/>
        </authorList>
    </citation>
    <scope>NUCLEOTIDE SEQUENCE [LARGE SCALE GENOMIC DNA]</scope>
    <source>
        <strain evidence="2 3">DCC43</strain>
    </source>
</reference>
<keyword evidence="1" id="KW-0812">Transmembrane</keyword>
<dbReference type="RefSeq" id="WP_003136837.1">
    <property type="nucleotide sequence ID" value="NZ_AMQS01000043.1"/>
</dbReference>
<evidence type="ECO:0008006" key="4">
    <source>
        <dbReference type="Google" id="ProtNLM"/>
    </source>
</evidence>
<keyword evidence="1" id="KW-1133">Transmembrane helix</keyword>
<feature type="transmembrane region" description="Helical" evidence="1">
    <location>
        <begin position="131"/>
        <end position="151"/>
    </location>
</feature>
<evidence type="ECO:0000256" key="1">
    <source>
        <dbReference type="SAM" id="Phobius"/>
    </source>
</evidence>
<dbReference type="PATRIC" id="fig|1231377.3.peg.2170"/>
<sequence>MNVISTVLGDNFFIKILLIPTILGLNFLIKNTIQRKYSRGEMGVKKEWIISTTLFTISAVILKVLFVELDILSPNTNTYLLNDSALYFTAICICYMTIGYYKYMEYSVLILFLVYYYFFIYFWGFELQSSFFVILSLFLFWSLIFVIARYRKIVIKKYYLYFSISMGIGIIAELLCLSEFAFSFELVIGVLLKSTALLALNKVVSKLLGIVIEEFSELKEQSYIDELTGVSNIRKFYEVLEQLLHNKTFRHFSLALFDIDSFKST</sequence>
<feature type="transmembrane region" description="Helical" evidence="1">
    <location>
        <begin position="84"/>
        <end position="101"/>
    </location>
</feature>
<feature type="transmembrane region" description="Helical" evidence="1">
    <location>
        <begin position="158"/>
        <end position="175"/>
    </location>
</feature>
<gene>
    <name evidence="2" type="ORF">C426_2188</name>
</gene>
<feature type="transmembrane region" description="Helical" evidence="1">
    <location>
        <begin position="12"/>
        <end position="29"/>
    </location>
</feature>
<accession>K2PSH9</accession>
<feature type="transmembrane region" description="Helical" evidence="1">
    <location>
        <begin position="108"/>
        <end position="125"/>
    </location>
</feature>